<evidence type="ECO:0000259" key="2">
    <source>
        <dbReference type="Pfam" id="PF01575"/>
    </source>
</evidence>
<protein>
    <submittedName>
        <fullName evidence="3">Dehydratase</fullName>
    </submittedName>
</protein>
<evidence type="ECO:0000256" key="1">
    <source>
        <dbReference type="ARBA" id="ARBA00005254"/>
    </source>
</evidence>
<proteinExistence type="inferred from homology"/>
<dbReference type="Pfam" id="PF01575">
    <property type="entry name" value="MaoC_dehydratas"/>
    <property type="match status" value="1"/>
</dbReference>
<dbReference type="Gene3D" id="3.10.129.10">
    <property type="entry name" value="Hotdog Thioesterase"/>
    <property type="match status" value="1"/>
</dbReference>
<comment type="caution">
    <text evidence="3">The sequence shown here is derived from an EMBL/GenBank/DDBJ whole genome shotgun (WGS) entry which is preliminary data.</text>
</comment>
<name>A0AB36IHN7_CORGT</name>
<dbReference type="EMBL" id="LOQT01000015">
    <property type="protein sequence ID" value="OKX82533.1"/>
    <property type="molecule type" value="Genomic_DNA"/>
</dbReference>
<dbReference type="InterPro" id="IPR002539">
    <property type="entry name" value="MaoC-like_dom"/>
</dbReference>
<dbReference type="PANTHER" id="PTHR42993">
    <property type="entry name" value="MAOC-LIKE DEHYDRATASE DOMAIN-CONTAINING PROTEIN"/>
    <property type="match status" value="1"/>
</dbReference>
<dbReference type="Proteomes" id="UP000186091">
    <property type="component" value="Unassembled WGS sequence"/>
</dbReference>
<dbReference type="InterPro" id="IPR039375">
    <property type="entry name" value="NodN-like"/>
</dbReference>
<comment type="similarity">
    <text evidence="1">Belongs to the enoyl-CoA hydratase/isomerase family.</text>
</comment>
<dbReference type="PANTHER" id="PTHR42993:SF1">
    <property type="entry name" value="MAOC-LIKE DEHYDRATASE DOMAIN-CONTAINING PROTEIN"/>
    <property type="match status" value="1"/>
</dbReference>
<accession>A0AB36IHN7</accession>
<dbReference type="SUPFAM" id="SSF54637">
    <property type="entry name" value="Thioesterase/thiol ester dehydrase-isomerase"/>
    <property type="match status" value="1"/>
</dbReference>
<dbReference type="CDD" id="cd03450">
    <property type="entry name" value="NodN"/>
    <property type="match status" value="1"/>
</dbReference>
<dbReference type="RefSeq" id="WP_003855251.1">
    <property type="nucleotide sequence ID" value="NZ_JAAOYN010000001.1"/>
</dbReference>
<dbReference type="InterPro" id="IPR029069">
    <property type="entry name" value="HotDog_dom_sf"/>
</dbReference>
<feature type="domain" description="MaoC-like" evidence="2">
    <location>
        <begin position="22"/>
        <end position="129"/>
    </location>
</feature>
<dbReference type="AlphaFoldDB" id="A0AB36IHN7"/>
<evidence type="ECO:0000313" key="4">
    <source>
        <dbReference type="Proteomes" id="UP000186091"/>
    </source>
</evidence>
<organism evidence="3 4">
    <name type="scientific">Corynebacterium glutamicum</name>
    <name type="common">Brevibacterium saccharolyticum</name>
    <dbReference type="NCBI Taxonomy" id="1718"/>
    <lineage>
        <taxon>Bacteria</taxon>
        <taxon>Bacillati</taxon>
        <taxon>Actinomycetota</taxon>
        <taxon>Actinomycetes</taxon>
        <taxon>Mycobacteriales</taxon>
        <taxon>Corynebacteriaceae</taxon>
        <taxon>Corynebacterium</taxon>
    </lineage>
</organism>
<sequence length="164" mass="18181">MTSVETPTQKTIKIKELRALIDVELGPSKVQTISQERINLFAEATGDWQWIHTDPEKAKDSPFGSTIAHGFLVLSLIAGINQDLLQITDAKNRLNYGLDRVRFPASLPVDSLVHGYTTLRSVQSVPKGIQLKFEVRVQAVGQTKPVCIAEFISLIPGERLDTED</sequence>
<evidence type="ECO:0000313" key="3">
    <source>
        <dbReference type="EMBL" id="OKX82533.1"/>
    </source>
</evidence>
<gene>
    <name evidence="3" type="ORF">AUP69_06480</name>
</gene>
<reference evidence="3 4" key="1">
    <citation type="submission" date="2015-12" db="EMBL/GenBank/DDBJ databases">
        <title>Genome sequence of Corynebacterium AS 1.542.</title>
        <authorList>
            <person name="Yang J."/>
            <person name="Yang S."/>
        </authorList>
    </citation>
    <scope>NUCLEOTIDE SEQUENCE [LARGE SCALE GENOMIC DNA]</scope>
    <source>
        <strain evidence="3 4">AS 1.542</strain>
    </source>
</reference>